<feature type="transmembrane region" description="Helical" evidence="1">
    <location>
        <begin position="55"/>
        <end position="72"/>
    </location>
</feature>
<proteinExistence type="predicted"/>
<organism evidence="2 3">
    <name type="scientific">Paraburkholderia tropica</name>
    <dbReference type="NCBI Taxonomy" id="92647"/>
    <lineage>
        <taxon>Bacteria</taxon>
        <taxon>Pseudomonadati</taxon>
        <taxon>Pseudomonadota</taxon>
        <taxon>Betaproteobacteria</taxon>
        <taxon>Burkholderiales</taxon>
        <taxon>Burkholderiaceae</taxon>
        <taxon>Paraburkholderia</taxon>
    </lineage>
</organism>
<name>A0ABX5MDA0_9BURK</name>
<evidence type="ECO:0000256" key="1">
    <source>
        <dbReference type="SAM" id="Phobius"/>
    </source>
</evidence>
<keyword evidence="1" id="KW-1133">Transmembrane helix</keyword>
<feature type="transmembrane region" description="Helical" evidence="1">
    <location>
        <begin position="104"/>
        <end position="126"/>
    </location>
</feature>
<protein>
    <submittedName>
        <fullName evidence="2">Uncharacterized protein</fullName>
    </submittedName>
</protein>
<feature type="transmembrane region" description="Helical" evidence="1">
    <location>
        <begin position="78"/>
        <end position="97"/>
    </location>
</feature>
<keyword evidence="3" id="KW-1185">Reference proteome</keyword>
<evidence type="ECO:0000313" key="2">
    <source>
        <dbReference type="EMBL" id="PXX01596.1"/>
    </source>
</evidence>
<dbReference type="Proteomes" id="UP000247515">
    <property type="component" value="Unassembled WGS sequence"/>
</dbReference>
<accession>A0ABX5MDA0</accession>
<sequence>MHKGELSGGSGAAAESVRRALRSSCLAFAAILFATAWAALIGGCFAYCDGGVARALLWAGIVGIGMGSLAAVSWPGEFAMVVVAYVAVVLAIAKWSPVRPSLRVLLVAVVAGAAAGWLVTAIVNGFEHRVCALM</sequence>
<comment type="caution">
    <text evidence="2">The sequence shown here is derived from an EMBL/GenBank/DDBJ whole genome shotgun (WGS) entry which is preliminary data.</text>
</comment>
<feature type="transmembrane region" description="Helical" evidence="1">
    <location>
        <begin position="26"/>
        <end position="48"/>
    </location>
</feature>
<keyword evidence="1" id="KW-0812">Transmembrane</keyword>
<dbReference type="EMBL" id="QJJV01000062">
    <property type="protein sequence ID" value="PXX01596.1"/>
    <property type="molecule type" value="Genomic_DNA"/>
</dbReference>
<evidence type="ECO:0000313" key="3">
    <source>
        <dbReference type="Proteomes" id="UP000247515"/>
    </source>
</evidence>
<keyword evidence="1" id="KW-0472">Membrane</keyword>
<reference evidence="2 3" key="1">
    <citation type="submission" date="2018-05" db="EMBL/GenBank/DDBJ databases">
        <title>Genomic Encyclopedia of Type Strains, Phase IV (KMG-V): Genome sequencing to study the core and pangenomes of soil and plant-associated prokaryotes.</title>
        <authorList>
            <person name="Whitman W."/>
        </authorList>
    </citation>
    <scope>NUCLEOTIDE SEQUENCE [LARGE SCALE GENOMIC DNA]</scope>
    <source>
        <strain evidence="2 3">SIr-6563</strain>
    </source>
</reference>
<gene>
    <name evidence="2" type="ORF">C7400_1625</name>
</gene>
<dbReference type="RefSeq" id="WP_110330120.1">
    <property type="nucleotide sequence ID" value="NZ_JBBBEG010000033.1"/>
</dbReference>